<proteinExistence type="predicted"/>
<dbReference type="EMBL" id="SHKW01000003">
    <property type="protein sequence ID" value="RZU35157.1"/>
    <property type="molecule type" value="Genomic_DNA"/>
</dbReference>
<dbReference type="InterPro" id="IPR050595">
    <property type="entry name" value="Bact_response_regulator"/>
</dbReference>
<dbReference type="Pfam" id="PF00072">
    <property type="entry name" value="Response_reg"/>
    <property type="match status" value="1"/>
</dbReference>
<evidence type="ECO:0000256" key="1">
    <source>
        <dbReference type="ARBA" id="ARBA00022553"/>
    </source>
</evidence>
<evidence type="ECO:0000256" key="2">
    <source>
        <dbReference type="PROSITE-ProRule" id="PRU00169"/>
    </source>
</evidence>
<gene>
    <name evidence="4" type="ORF">BDD14_5911</name>
</gene>
<dbReference type="PROSITE" id="PS50110">
    <property type="entry name" value="RESPONSE_REGULATORY"/>
    <property type="match status" value="1"/>
</dbReference>
<organism evidence="4 5">
    <name type="scientific">Edaphobacter modestus</name>
    <dbReference type="NCBI Taxonomy" id="388466"/>
    <lineage>
        <taxon>Bacteria</taxon>
        <taxon>Pseudomonadati</taxon>
        <taxon>Acidobacteriota</taxon>
        <taxon>Terriglobia</taxon>
        <taxon>Terriglobales</taxon>
        <taxon>Acidobacteriaceae</taxon>
        <taxon>Edaphobacter</taxon>
    </lineage>
</organism>
<keyword evidence="1 2" id="KW-0597">Phosphoprotein</keyword>
<accession>A0A4Q7YD00</accession>
<feature type="domain" description="Response regulatory" evidence="3">
    <location>
        <begin position="35"/>
        <end position="146"/>
    </location>
</feature>
<dbReference type="PANTHER" id="PTHR44591:SF3">
    <property type="entry name" value="RESPONSE REGULATORY DOMAIN-CONTAINING PROTEIN"/>
    <property type="match status" value="1"/>
</dbReference>
<keyword evidence="5" id="KW-1185">Reference proteome</keyword>
<dbReference type="InterPro" id="IPR001789">
    <property type="entry name" value="Sig_transdc_resp-reg_receiver"/>
</dbReference>
<feature type="modified residue" description="4-aspartylphosphate" evidence="2">
    <location>
        <position position="83"/>
    </location>
</feature>
<dbReference type="CDD" id="cd00156">
    <property type="entry name" value="REC"/>
    <property type="match status" value="1"/>
</dbReference>
<dbReference type="Proteomes" id="UP000292958">
    <property type="component" value="Unassembled WGS sequence"/>
</dbReference>
<evidence type="ECO:0000259" key="3">
    <source>
        <dbReference type="PROSITE" id="PS50110"/>
    </source>
</evidence>
<dbReference type="SMART" id="SM00448">
    <property type="entry name" value="REC"/>
    <property type="match status" value="1"/>
</dbReference>
<dbReference type="AlphaFoldDB" id="A0A4Q7YD00"/>
<dbReference type="Gene3D" id="3.40.50.2300">
    <property type="match status" value="1"/>
</dbReference>
<comment type="caution">
    <text evidence="4">The sequence shown here is derived from an EMBL/GenBank/DDBJ whole genome shotgun (WGS) entry which is preliminary data.</text>
</comment>
<dbReference type="PANTHER" id="PTHR44591">
    <property type="entry name" value="STRESS RESPONSE REGULATOR PROTEIN 1"/>
    <property type="match status" value="1"/>
</dbReference>
<protein>
    <submittedName>
        <fullName evidence="4">Response regulator receiver domain-containing protein</fullName>
    </submittedName>
</protein>
<sequence>MIDSALEPRHPICSQRIGHKRFDVEIQRSPTTRHCILCVDDEVAGTRMRCDLLEQEGYSVVLCNHPLEALRCDLSAFSLAIVDFEMPVINGRDLLLRLRALGARFPVVLLSGSVDDLSDDDRILFSRCISKGSPVQRLLDTLVEFLNSNEIPDFGA</sequence>
<evidence type="ECO:0000313" key="4">
    <source>
        <dbReference type="EMBL" id="RZU35157.1"/>
    </source>
</evidence>
<reference evidence="4 5" key="1">
    <citation type="submission" date="2019-02" db="EMBL/GenBank/DDBJ databases">
        <title>Genomic Encyclopedia of Archaeal and Bacterial Type Strains, Phase II (KMG-II): from individual species to whole genera.</title>
        <authorList>
            <person name="Goeker M."/>
        </authorList>
    </citation>
    <scope>NUCLEOTIDE SEQUENCE [LARGE SCALE GENOMIC DNA]</scope>
    <source>
        <strain evidence="4 5">DSM 18101</strain>
    </source>
</reference>
<dbReference type="InterPro" id="IPR011006">
    <property type="entry name" value="CheY-like_superfamily"/>
</dbReference>
<dbReference type="GO" id="GO:0000160">
    <property type="term" value="P:phosphorelay signal transduction system"/>
    <property type="evidence" value="ECO:0007669"/>
    <property type="project" value="InterPro"/>
</dbReference>
<dbReference type="SUPFAM" id="SSF52172">
    <property type="entry name" value="CheY-like"/>
    <property type="match status" value="1"/>
</dbReference>
<name>A0A4Q7YD00_9BACT</name>
<evidence type="ECO:0000313" key="5">
    <source>
        <dbReference type="Proteomes" id="UP000292958"/>
    </source>
</evidence>